<keyword evidence="6" id="KW-0597">Phosphoprotein</keyword>
<evidence type="ECO:0000256" key="1">
    <source>
        <dbReference type="ARBA" id="ARBA00018672"/>
    </source>
</evidence>
<feature type="modified residue" description="4-aspartylphosphate" evidence="6">
    <location>
        <position position="54"/>
    </location>
</feature>
<dbReference type="PANTHER" id="PTHR48111">
    <property type="entry name" value="REGULATOR OF RPOS"/>
    <property type="match status" value="1"/>
</dbReference>
<protein>
    <recommendedName>
        <fullName evidence="1">Stage 0 sporulation protein A homolog</fullName>
    </recommendedName>
</protein>
<organism evidence="10 11">
    <name type="scientific">Clostridium gelidum</name>
    <dbReference type="NCBI Taxonomy" id="704125"/>
    <lineage>
        <taxon>Bacteria</taxon>
        <taxon>Bacillati</taxon>
        <taxon>Bacillota</taxon>
        <taxon>Clostridia</taxon>
        <taxon>Eubacteriales</taxon>
        <taxon>Clostridiaceae</taxon>
        <taxon>Clostridium</taxon>
    </lineage>
</organism>
<evidence type="ECO:0000256" key="6">
    <source>
        <dbReference type="PROSITE-ProRule" id="PRU00169"/>
    </source>
</evidence>
<keyword evidence="11" id="KW-1185">Reference proteome</keyword>
<evidence type="ECO:0000313" key="10">
    <source>
        <dbReference type="EMBL" id="BCZ46287.1"/>
    </source>
</evidence>
<dbReference type="SUPFAM" id="SSF52172">
    <property type="entry name" value="CheY-like"/>
    <property type="match status" value="1"/>
</dbReference>
<dbReference type="InterPro" id="IPR011006">
    <property type="entry name" value="CheY-like_superfamily"/>
</dbReference>
<reference evidence="11" key="1">
    <citation type="submission" date="2021-07" db="EMBL/GenBank/DDBJ databases">
        <title>Complete genome sequencing of a Clostridium isolate.</title>
        <authorList>
            <person name="Ueki A."/>
            <person name="Tonouchi A."/>
        </authorList>
    </citation>
    <scope>NUCLEOTIDE SEQUENCE [LARGE SCALE GENOMIC DNA]</scope>
    <source>
        <strain evidence="11">C5S11</strain>
    </source>
</reference>
<proteinExistence type="predicted"/>
<feature type="domain" description="Response regulatory" evidence="8">
    <location>
        <begin position="5"/>
        <end position="118"/>
    </location>
</feature>
<keyword evidence="4" id="KW-0804">Transcription</keyword>
<dbReference type="PROSITE" id="PS51755">
    <property type="entry name" value="OMPR_PHOB"/>
    <property type="match status" value="1"/>
</dbReference>
<dbReference type="Gene3D" id="6.10.250.690">
    <property type="match status" value="1"/>
</dbReference>
<dbReference type="PANTHER" id="PTHR48111:SF43">
    <property type="entry name" value="STAGE 0 SPORULATION PROTEIN A HOMOLOG"/>
    <property type="match status" value="1"/>
</dbReference>
<dbReference type="SMART" id="SM00862">
    <property type="entry name" value="Trans_reg_C"/>
    <property type="match status" value="1"/>
</dbReference>
<dbReference type="CDD" id="cd00383">
    <property type="entry name" value="trans_reg_C"/>
    <property type="match status" value="1"/>
</dbReference>
<evidence type="ECO:0000259" key="9">
    <source>
        <dbReference type="PROSITE" id="PS51755"/>
    </source>
</evidence>
<evidence type="ECO:0000256" key="3">
    <source>
        <dbReference type="ARBA" id="ARBA00023125"/>
    </source>
</evidence>
<evidence type="ECO:0000256" key="4">
    <source>
        <dbReference type="ARBA" id="ARBA00023163"/>
    </source>
</evidence>
<keyword evidence="3 7" id="KW-0238">DNA-binding</keyword>
<feature type="domain" description="OmpR/PhoB-type" evidence="9">
    <location>
        <begin position="128"/>
        <end position="224"/>
    </location>
</feature>
<sequence>METKTILLIEDEIDLANEIELTLNKWGFNICKIDEFDKILSEFLEKKPQLVLLDINLPFYDGFYWCKKIRGMSKVPIIFLSSRNSNMDMIMGINDGADDYITKPFSTDILITKINALLRRSYDYSISSNILFYDGLALDTEKGIVTYNEKSLELTKNDMKILSTLIKNKGKIVSRENLMMSLWNENEFVNENTLTVSINRLRNKILELGLKDFIKTKKGIGYII</sequence>
<dbReference type="Gene3D" id="3.40.50.2300">
    <property type="match status" value="1"/>
</dbReference>
<keyword evidence="2" id="KW-0805">Transcription regulation</keyword>
<dbReference type="SMART" id="SM00448">
    <property type="entry name" value="REC"/>
    <property type="match status" value="1"/>
</dbReference>
<dbReference type="SUPFAM" id="SSF46894">
    <property type="entry name" value="C-terminal effector domain of the bipartite response regulators"/>
    <property type="match status" value="1"/>
</dbReference>
<dbReference type="RefSeq" id="WP_224037787.1">
    <property type="nucleotide sequence ID" value="NZ_AP024849.1"/>
</dbReference>
<dbReference type="InterPro" id="IPR001867">
    <property type="entry name" value="OmpR/PhoB-type_DNA-bd"/>
</dbReference>
<dbReference type="PROSITE" id="PS50110">
    <property type="entry name" value="RESPONSE_REGULATORY"/>
    <property type="match status" value="1"/>
</dbReference>
<name>A0ABM7TBD3_9CLOT</name>
<dbReference type="Pfam" id="PF00486">
    <property type="entry name" value="Trans_reg_C"/>
    <property type="match status" value="1"/>
</dbReference>
<dbReference type="InterPro" id="IPR039420">
    <property type="entry name" value="WalR-like"/>
</dbReference>
<accession>A0ABM7TBD3</accession>
<dbReference type="Proteomes" id="UP000824633">
    <property type="component" value="Chromosome"/>
</dbReference>
<dbReference type="EMBL" id="AP024849">
    <property type="protein sequence ID" value="BCZ46287.1"/>
    <property type="molecule type" value="Genomic_DNA"/>
</dbReference>
<evidence type="ECO:0000256" key="2">
    <source>
        <dbReference type="ARBA" id="ARBA00023015"/>
    </source>
</evidence>
<dbReference type="InterPro" id="IPR016032">
    <property type="entry name" value="Sig_transdc_resp-reg_C-effctor"/>
</dbReference>
<feature type="DNA-binding region" description="OmpR/PhoB-type" evidence="7">
    <location>
        <begin position="128"/>
        <end position="224"/>
    </location>
</feature>
<dbReference type="GO" id="GO:0003677">
    <property type="term" value="F:DNA binding"/>
    <property type="evidence" value="ECO:0007669"/>
    <property type="project" value="UniProtKB-KW"/>
</dbReference>
<evidence type="ECO:0000259" key="8">
    <source>
        <dbReference type="PROSITE" id="PS50110"/>
    </source>
</evidence>
<dbReference type="InterPro" id="IPR001789">
    <property type="entry name" value="Sig_transdc_resp-reg_receiver"/>
</dbReference>
<evidence type="ECO:0000256" key="7">
    <source>
        <dbReference type="PROSITE-ProRule" id="PRU01091"/>
    </source>
</evidence>
<evidence type="ECO:0000313" key="11">
    <source>
        <dbReference type="Proteomes" id="UP000824633"/>
    </source>
</evidence>
<evidence type="ECO:0000256" key="5">
    <source>
        <dbReference type="ARBA" id="ARBA00024867"/>
    </source>
</evidence>
<dbReference type="Gene3D" id="1.10.10.10">
    <property type="entry name" value="Winged helix-like DNA-binding domain superfamily/Winged helix DNA-binding domain"/>
    <property type="match status" value="1"/>
</dbReference>
<dbReference type="InterPro" id="IPR036388">
    <property type="entry name" value="WH-like_DNA-bd_sf"/>
</dbReference>
<comment type="function">
    <text evidence="5">May play the central regulatory role in sporulation. It may be an element of the effector pathway responsible for the activation of sporulation genes in response to nutritional stress. Spo0A may act in concert with spo0H (a sigma factor) to control the expression of some genes that are critical to the sporulation process.</text>
</comment>
<gene>
    <name evidence="10" type="ORF">psyc5s11_23540</name>
</gene>
<dbReference type="Pfam" id="PF00072">
    <property type="entry name" value="Response_reg"/>
    <property type="match status" value="1"/>
</dbReference>